<sequence>MLLSTSCLKIKRKEQNLYISSYNFNDMEMEIPKSDIEYLDQRLKTILEENVDKVGKVFILMKHYILFTLIVWGIQK</sequence>
<proteinExistence type="predicted"/>
<evidence type="ECO:0000313" key="2">
    <source>
        <dbReference type="Proteomes" id="UP000290289"/>
    </source>
</evidence>
<comment type="caution">
    <text evidence="1">The sequence shown here is derived from an EMBL/GenBank/DDBJ whole genome shotgun (WGS) entry which is preliminary data.</text>
</comment>
<evidence type="ECO:0000313" key="1">
    <source>
        <dbReference type="EMBL" id="RXI06787.1"/>
    </source>
</evidence>
<gene>
    <name evidence="1" type="ORF">DVH24_025923</name>
</gene>
<name>A0A498KH94_MALDO</name>
<organism evidence="1 2">
    <name type="scientific">Malus domestica</name>
    <name type="common">Apple</name>
    <name type="synonym">Pyrus malus</name>
    <dbReference type="NCBI Taxonomy" id="3750"/>
    <lineage>
        <taxon>Eukaryota</taxon>
        <taxon>Viridiplantae</taxon>
        <taxon>Streptophyta</taxon>
        <taxon>Embryophyta</taxon>
        <taxon>Tracheophyta</taxon>
        <taxon>Spermatophyta</taxon>
        <taxon>Magnoliopsida</taxon>
        <taxon>eudicotyledons</taxon>
        <taxon>Gunneridae</taxon>
        <taxon>Pentapetalae</taxon>
        <taxon>rosids</taxon>
        <taxon>fabids</taxon>
        <taxon>Rosales</taxon>
        <taxon>Rosaceae</taxon>
        <taxon>Amygdaloideae</taxon>
        <taxon>Maleae</taxon>
        <taxon>Malus</taxon>
    </lineage>
</organism>
<reference evidence="1 2" key="1">
    <citation type="submission" date="2018-10" db="EMBL/GenBank/DDBJ databases">
        <title>A high-quality apple genome assembly.</title>
        <authorList>
            <person name="Hu J."/>
        </authorList>
    </citation>
    <scope>NUCLEOTIDE SEQUENCE [LARGE SCALE GENOMIC DNA]</scope>
    <source>
        <strain evidence="2">cv. HFTH1</strain>
        <tissue evidence="1">Young leaf</tissue>
    </source>
</reference>
<dbReference type="AlphaFoldDB" id="A0A498KH94"/>
<keyword evidence="2" id="KW-1185">Reference proteome</keyword>
<dbReference type="EMBL" id="RDQH01000328">
    <property type="protein sequence ID" value="RXI06787.1"/>
    <property type="molecule type" value="Genomic_DNA"/>
</dbReference>
<dbReference type="Proteomes" id="UP000290289">
    <property type="component" value="Chromosome 2"/>
</dbReference>
<accession>A0A498KH94</accession>
<protein>
    <submittedName>
        <fullName evidence="1">Uncharacterized protein</fullName>
    </submittedName>
</protein>